<keyword evidence="2" id="KW-1185">Reference proteome</keyword>
<protein>
    <submittedName>
        <fullName evidence="1">Uncharacterized protein</fullName>
    </submittedName>
</protein>
<dbReference type="AlphaFoldDB" id="A0A8T1Q9Z6"/>
<accession>A0A8T1Q9Z6</accession>
<dbReference type="Proteomes" id="UP000811609">
    <property type="component" value="Chromosome 6"/>
</dbReference>
<comment type="caution">
    <text evidence="1">The sequence shown here is derived from an EMBL/GenBank/DDBJ whole genome shotgun (WGS) entry which is preliminary data.</text>
</comment>
<reference evidence="1" key="1">
    <citation type="submission" date="2020-12" db="EMBL/GenBank/DDBJ databases">
        <title>WGS assembly of Carya illinoinensis cv. Pawnee.</title>
        <authorList>
            <person name="Platts A."/>
            <person name="Shu S."/>
            <person name="Wright S."/>
            <person name="Barry K."/>
            <person name="Edger P."/>
            <person name="Pires J.C."/>
            <person name="Schmutz J."/>
        </authorList>
    </citation>
    <scope>NUCLEOTIDE SEQUENCE</scope>
    <source>
        <tissue evidence="1">Leaf</tissue>
    </source>
</reference>
<dbReference type="EMBL" id="CM031814">
    <property type="protein sequence ID" value="KAG6651306.1"/>
    <property type="molecule type" value="Genomic_DNA"/>
</dbReference>
<evidence type="ECO:0000313" key="1">
    <source>
        <dbReference type="EMBL" id="KAG6651306.1"/>
    </source>
</evidence>
<name>A0A8T1Q9Z6_CARIL</name>
<organism evidence="1 2">
    <name type="scientific">Carya illinoinensis</name>
    <name type="common">Pecan</name>
    <dbReference type="NCBI Taxonomy" id="32201"/>
    <lineage>
        <taxon>Eukaryota</taxon>
        <taxon>Viridiplantae</taxon>
        <taxon>Streptophyta</taxon>
        <taxon>Embryophyta</taxon>
        <taxon>Tracheophyta</taxon>
        <taxon>Spermatophyta</taxon>
        <taxon>Magnoliopsida</taxon>
        <taxon>eudicotyledons</taxon>
        <taxon>Gunneridae</taxon>
        <taxon>Pentapetalae</taxon>
        <taxon>rosids</taxon>
        <taxon>fabids</taxon>
        <taxon>Fagales</taxon>
        <taxon>Juglandaceae</taxon>
        <taxon>Carya</taxon>
    </lineage>
</organism>
<evidence type="ECO:0000313" key="2">
    <source>
        <dbReference type="Proteomes" id="UP000811609"/>
    </source>
</evidence>
<sequence>MAFSHFFSPFPNSINGFLSVIFSVFRAQITRPFFTLASISICIEVQILSQLHHLVVWFFPHFPSSSGSFRSDCSAWPFSGRRFWDLKLHTG</sequence>
<proteinExistence type="predicted"/>
<gene>
    <name evidence="1" type="ORF">CIPAW_06G101800</name>
</gene>